<dbReference type="HOGENOM" id="CLU_000288_78_2_1"/>
<dbReference type="SMART" id="SM00220">
    <property type="entry name" value="S_TKc"/>
    <property type="match status" value="1"/>
</dbReference>
<dbReference type="FunFam" id="1.10.510.10:FF:000624">
    <property type="entry name" value="Mitogen-activated protein kinase"/>
    <property type="match status" value="1"/>
</dbReference>
<feature type="region of interest" description="Disordered" evidence="11">
    <location>
        <begin position="1"/>
        <end position="24"/>
    </location>
</feature>
<dbReference type="InterPro" id="IPR011009">
    <property type="entry name" value="Kinase-like_dom_sf"/>
</dbReference>
<dbReference type="InterPro" id="IPR050108">
    <property type="entry name" value="CDK"/>
</dbReference>
<evidence type="ECO:0000256" key="1">
    <source>
        <dbReference type="ARBA" id="ARBA00006485"/>
    </source>
</evidence>
<dbReference type="PANTHER" id="PTHR24056">
    <property type="entry name" value="CELL DIVISION PROTEIN KINASE"/>
    <property type="match status" value="1"/>
</dbReference>
<reference evidence="13" key="1">
    <citation type="submission" date="2015-04" db="UniProtKB">
        <authorList>
            <consortium name="EnsemblPlants"/>
        </authorList>
    </citation>
    <scope>IDENTIFICATION</scope>
    <source>
        <strain evidence="13">SL10</strain>
    </source>
</reference>
<evidence type="ECO:0000259" key="12">
    <source>
        <dbReference type="PROSITE" id="PS50011"/>
    </source>
</evidence>
<dbReference type="GO" id="GO:0000307">
    <property type="term" value="C:cyclin-dependent protein kinase holoenzyme complex"/>
    <property type="evidence" value="ECO:0007669"/>
    <property type="project" value="TreeGrafter"/>
</dbReference>
<dbReference type="PROSITE" id="PS00108">
    <property type="entry name" value="PROTEIN_KINASE_ST"/>
    <property type="match status" value="1"/>
</dbReference>
<dbReference type="Gramene" id="ONIVA02G22700.1">
    <property type="protein sequence ID" value="ONIVA02G22700.1"/>
    <property type="gene ID" value="ONIVA02G22700"/>
</dbReference>
<evidence type="ECO:0000256" key="6">
    <source>
        <dbReference type="ARBA" id="ARBA00022741"/>
    </source>
</evidence>
<dbReference type="PROSITE" id="PS50011">
    <property type="entry name" value="PROTEIN_KINASE_DOM"/>
    <property type="match status" value="1"/>
</dbReference>
<evidence type="ECO:0000313" key="13">
    <source>
        <dbReference type="EnsemblPlants" id="ONIVA02G22700.1"/>
    </source>
</evidence>
<dbReference type="eggNOG" id="KOG0600">
    <property type="taxonomic scope" value="Eukaryota"/>
</dbReference>
<comment type="catalytic activity">
    <reaction evidence="9">
        <text>[DNA-directed RNA polymerase] + ATP = phospho-[DNA-directed RNA polymerase] + ADP + H(+)</text>
        <dbReference type="Rhea" id="RHEA:10216"/>
        <dbReference type="Rhea" id="RHEA-COMP:11321"/>
        <dbReference type="Rhea" id="RHEA-COMP:11322"/>
        <dbReference type="ChEBI" id="CHEBI:15378"/>
        <dbReference type="ChEBI" id="CHEBI:30616"/>
        <dbReference type="ChEBI" id="CHEBI:43176"/>
        <dbReference type="ChEBI" id="CHEBI:68546"/>
        <dbReference type="ChEBI" id="CHEBI:456216"/>
        <dbReference type="EC" id="2.7.11.23"/>
    </reaction>
</comment>
<dbReference type="OMA" id="KCLMAQI"/>
<keyword evidence="8 10" id="KW-0067">ATP-binding</keyword>
<feature type="domain" description="Protein kinase" evidence="12">
    <location>
        <begin position="154"/>
        <end position="440"/>
    </location>
</feature>
<dbReference type="PANTHER" id="PTHR24056:SF481">
    <property type="entry name" value="OS02G0559300 PROTEIN"/>
    <property type="match status" value="1"/>
</dbReference>
<dbReference type="InterPro" id="IPR017441">
    <property type="entry name" value="Protein_kinase_ATP_BS"/>
</dbReference>
<evidence type="ECO:0000256" key="11">
    <source>
        <dbReference type="SAM" id="MobiDB-lite"/>
    </source>
</evidence>
<feature type="binding site" evidence="10">
    <location>
        <position position="183"/>
    </location>
    <ligand>
        <name>ATP</name>
        <dbReference type="ChEBI" id="CHEBI:30616"/>
    </ligand>
</feature>
<evidence type="ECO:0000256" key="4">
    <source>
        <dbReference type="ARBA" id="ARBA00022553"/>
    </source>
</evidence>
<evidence type="ECO:0000313" key="14">
    <source>
        <dbReference type="Proteomes" id="UP000006591"/>
    </source>
</evidence>
<dbReference type="Proteomes" id="UP000006591">
    <property type="component" value="Chromosome 2"/>
</dbReference>
<feature type="region of interest" description="Disordered" evidence="11">
    <location>
        <begin position="673"/>
        <end position="917"/>
    </location>
</feature>
<evidence type="ECO:0000256" key="8">
    <source>
        <dbReference type="ARBA" id="ARBA00022840"/>
    </source>
</evidence>
<keyword evidence="7" id="KW-0418">Kinase</keyword>
<organism evidence="13">
    <name type="scientific">Oryza nivara</name>
    <name type="common">Indian wild rice</name>
    <name type="synonym">Oryza sativa f. spontanea</name>
    <dbReference type="NCBI Taxonomy" id="4536"/>
    <lineage>
        <taxon>Eukaryota</taxon>
        <taxon>Viridiplantae</taxon>
        <taxon>Streptophyta</taxon>
        <taxon>Embryophyta</taxon>
        <taxon>Tracheophyta</taxon>
        <taxon>Spermatophyta</taxon>
        <taxon>Magnoliopsida</taxon>
        <taxon>Liliopsida</taxon>
        <taxon>Poales</taxon>
        <taxon>Poaceae</taxon>
        <taxon>BOP clade</taxon>
        <taxon>Oryzoideae</taxon>
        <taxon>Oryzeae</taxon>
        <taxon>Oryzinae</taxon>
        <taxon>Oryza</taxon>
    </lineage>
</organism>
<dbReference type="GO" id="GO:0005634">
    <property type="term" value="C:nucleus"/>
    <property type="evidence" value="ECO:0007669"/>
    <property type="project" value="TreeGrafter"/>
</dbReference>
<accession>A0A0E0G899</accession>
<dbReference type="AlphaFoldDB" id="A0A0E0G899"/>
<protein>
    <recommendedName>
        <fullName evidence="2">[RNA-polymerase]-subunit kinase</fullName>
        <ecNumber evidence="2">2.7.11.23</ecNumber>
    </recommendedName>
</protein>
<dbReference type="GO" id="GO:0005524">
    <property type="term" value="F:ATP binding"/>
    <property type="evidence" value="ECO:0007669"/>
    <property type="project" value="UniProtKB-UniRule"/>
</dbReference>
<dbReference type="Pfam" id="PF00069">
    <property type="entry name" value="Pkinase"/>
    <property type="match status" value="2"/>
</dbReference>
<keyword evidence="5" id="KW-0808">Transferase</keyword>
<evidence type="ECO:0000256" key="3">
    <source>
        <dbReference type="ARBA" id="ARBA00022527"/>
    </source>
</evidence>
<feature type="compositionally biased region" description="Low complexity" evidence="11">
    <location>
        <begin position="771"/>
        <end position="789"/>
    </location>
</feature>
<evidence type="ECO:0000256" key="10">
    <source>
        <dbReference type="PROSITE-ProRule" id="PRU10141"/>
    </source>
</evidence>
<feature type="compositionally biased region" description="Polar residues" evidence="11">
    <location>
        <begin position="720"/>
        <end position="730"/>
    </location>
</feature>
<evidence type="ECO:0000256" key="2">
    <source>
        <dbReference type="ARBA" id="ARBA00012409"/>
    </source>
</evidence>
<dbReference type="EC" id="2.7.11.23" evidence="2"/>
<keyword evidence="14" id="KW-1185">Reference proteome</keyword>
<sequence>MGSLCSKDSVAEELTPQPPPAAAAAAAPVGRLQKTESQSLKQLITLTAKEDAAVVAPVVHAVITRAESNAKAKSAAAAAVPPVVVITSLNKSYSTAGAPAHHHRLSTVDVPQVVPGGVPQGFSGEHVIAGWPSWLTSVAGEVVQGWLPRRADTFERLDKIGQGTYSNVYKARDLETGKVVALKRVRFVNMDPESVRFMAREIHVLRRLDGHPNVVRLEGIVTSRLSHSLYLVFEYMDHDLAGLAATPGLRFTEPQVKCLMAQILAGLRHCHDRGVLHRDIKGANLLIGGDGVLKIADFGLATFFDAARPQPLTSRVVTLWYRPPELLLGATEYGVAVDLWSTGCILAELLAGKPILPGQTEIEQLHKIFKLCGSPSEEYWAKAKLPDVTLFKPQRPYRRKIAETFRDFSPPALDLLDTLLAIEPSDRGTAAAALDSDEQAAGVRPGELAQAAAEQGVRRQAPRQGGRHEAYLVFEYMDHDLAATPGLHFMEPQVKCFMAQILVGLRSCHERGVLHWDIKGTNLLIDGDGRAQDRRLRPRHLLHAARPQPLTSRIITLWYRPPELLLDATEYGVAYWAKAKLPDVTLFKPQRPYRRKIAETFRDFSPPALDLLDTLLAIEPSDRGTAAAALDSDFFRSKPLACDPASLPKLPPSKEYDAKLRGKEAAMRQNATAAIGGKGSMSVKPGRNEQSKAAAPAQDAVGGDHQRRQAAAAARVVNPRSASHHYSSLEDSVPGFRMEPPAAAGPPAAMQSGGFGSTWYRKDHAAAGDPRATTSRAASASVRVSNSVAGGAQLTSQRSYAHSRGTDLHPSSSAARHANSRYNRLDVAEPANALDRPGSSSTHQKDLSAAAPATGFGGRNKRIHYSGPLVPPGGNMEDMLREHERQIQQAVRKARVDKERTNHHGNSSSSNNNRQYY</sequence>
<dbReference type="InterPro" id="IPR008271">
    <property type="entry name" value="Ser/Thr_kinase_AS"/>
</dbReference>
<dbReference type="CDD" id="cd07840">
    <property type="entry name" value="STKc_CDK9_like"/>
    <property type="match status" value="1"/>
</dbReference>
<dbReference type="InterPro" id="IPR000719">
    <property type="entry name" value="Prot_kinase_dom"/>
</dbReference>
<comment type="similarity">
    <text evidence="1">Belongs to the protein kinase superfamily. CMGC Ser/Thr protein kinase family. CDC2/CDKX subfamily.</text>
</comment>
<keyword evidence="3" id="KW-0723">Serine/threonine-protein kinase</keyword>
<dbReference type="GO" id="GO:0032968">
    <property type="term" value="P:positive regulation of transcription elongation by RNA polymerase II"/>
    <property type="evidence" value="ECO:0007669"/>
    <property type="project" value="TreeGrafter"/>
</dbReference>
<reference evidence="13" key="2">
    <citation type="submission" date="2018-04" db="EMBL/GenBank/DDBJ databases">
        <title>OnivRS2 (Oryza nivara Reference Sequence Version 2).</title>
        <authorList>
            <person name="Zhang J."/>
            <person name="Kudrna D."/>
            <person name="Lee S."/>
            <person name="Talag J."/>
            <person name="Rajasekar S."/>
            <person name="Welchert J."/>
            <person name="Hsing Y.-I."/>
            <person name="Wing R.A."/>
        </authorList>
    </citation>
    <scope>NUCLEOTIDE SEQUENCE [LARGE SCALE GENOMIC DNA]</scope>
    <source>
        <strain evidence="13">SL10</strain>
    </source>
</reference>
<evidence type="ECO:0000256" key="7">
    <source>
        <dbReference type="ARBA" id="ARBA00022777"/>
    </source>
</evidence>
<dbReference type="GO" id="GO:0008353">
    <property type="term" value="F:RNA polymerase II CTD heptapeptide repeat kinase activity"/>
    <property type="evidence" value="ECO:0007669"/>
    <property type="project" value="UniProtKB-EC"/>
</dbReference>
<name>A0A0E0G899_ORYNI</name>
<keyword evidence="6 10" id="KW-0547">Nucleotide-binding</keyword>
<dbReference type="EnsemblPlants" id="ONIVA02G22700.1">
    <property type="protein sequence ID" value="ONIVA02G22700.1"/>
    <property type="gene ID" value="ONIVA02G22700"/>
</dbReference>
<dbReference type="PROSITE" id="PS00107">
    <property type="entry name" value="PROTEIN_KINASE_ATP"/>
    <property type="match status" value="1"/>
</dbReference>
<evidence type="ECO:0000256" key="9">
    <source>
        <dbReference type="ARBA" id="ARBA00049280"/>
    </source>
</evidence>
<dbReference type="Gene3D" id="3.30.200.20">
    <property type="entry name" value="Phosphorylase Kinase, domain 1"/>
    <property type="match status" value="2"/>
</dbReference>
<dbReference type="Gene3D" id="1.10.510.10">
    <property type="entry name" value="Transferase(Phosphotransferase) domain 1"/>
    <property type="match status" value="3"/>
</dbReference>
<dbReference type="FunFam" id="3.30.200.20:FF:000021">
    <property type="entry name" value="probable serine/threonine-protein kinase At1g54610"/>
    <property type="match status" value="1"/>
</dbReference>
<dbReference type="STRING" id="4536.A0A0E0G899"/>
<proteinExistence type="inferred from homology"/>
<dbReference type="SUPFAM" id="SSF56112">
    <property type="entry name" value="Protein kinase-like (PK-like)"/>
    <property type="match status" value="2"/>
</dbReference>
<evidence type="ECO:0000256" key="5">
    <source>
        <dbReference type="ARBA" id="ARBA00022679"/>
    </source>
</evidence>
<keyword evidence="4" id="KW-0597">Phosphoprotein</keyword>
<feature type="compositionally biased region" description="Low complexity" evidence="11">
    <location>
        <begin position="906"/>
        <end position="917"/>
    </location>
</feature>
<feature type="compositionally biased region" description="Low complexity" evidence="11">
    <location>
        <begin position="740"/>
        <end position="749"/>
    </location>
</feature>